<comment type="caution">
    <text evidence="1">The sequence shown here is derived from an EMBL/GenBank/DDBJ whole genome shotgun (WGS) entry which is preliminary data.</text>
</comment>
<dbReference type="EMBL" id="JAHWGI010001182">
    <property type="protein sequence ID" value="KAK3924419.1"/>
    <property type="molecule type" value="Genomic_DNA"/>
</dbReference>
<gene>
    <name evidence="1" type="ORF">KUF71_012370</name>
</gene>
<reference evidence="1" key="1">
    <citation type="submission" date="2021-07" db="EMBL/GenBank/DDBJ databases">
        <authorList>
            <person name="Catto M.A."/>
            <person name="Jacobson A."/>
            <person name="Kennedy G."/>
            <person name="Labadie P."/>
            <person name="Hunt B.G."/>
            <person name="Srinivasan R."/>
        </authorList>
    </citation>
    <scope>NUCLEOTIDE SEQUENCE</scope>
    <source>
        <strain evidence="1">PL_HMW_Pooled</strain>
        <tissue evidence="1">Head</tissue>
    </source>
</reference>
<proteinExistence type="predicted"/>
<protein>
    <submittedName>
        <fullName evidence="1">tRNA pseudouridine synthase Pus10</fullName>
    </submittedName>
</protein>
<reference evidence="1" key="2">
    <citation type="journal article" date="2023" name="BMC Genomics">
        <title>Pest status, molecular evolution, and epigenetic factors derived from the genome assembly of Frankliniella fusca, a thysanopteran phytovirus vector.</title>
        <authorList>
            <person name="Catto M.A."/>
            <person name="Labadie P.E."/>
            <person name="Jacobson A.L."/>
            <person name="Kennedy G.G."/>
            <person name="Srinivasan R."/>
            <person name="Hunt B.G."/>
        </authorList>
    </citation>
    <scope>NUCLEOTIDE SEQUENCE</scope>
    <source>
        <strain evidence="1">PL_HMW_Pooled</strain>
    </source>
</reference>
<evidence type="ECO:0000313" key="1">
    <source>
        <dbReference type="EMBL" id="KAK3924419.1"/>
    </source>
</evidence>
<name>A0AAE1HNE1_9NEOP</name>
<evidence type="ECO:0000313" key="2">
    <source>
        <dbReference type="Proteomes" id="UP001219518"/>
    </source>
</evidence>
<dbReference type="AlphaFoldDB" id="A0AAE1HNE1"/>
<organism evidence="1 2">
    <name type="scientific">Frankliniella fusca</name>
    <dbReference type="NCBI Taxonomy" id="407009"/>
    <lineage>
        <taxon>Eukaryota</taxon>
        <taxon>Metazoa</taxon>
        <taxon>Ecdysozoa</taxon>
        <taxon>Arthropoda</taxon>
        <taxon>Hexapoda</taxon>
        <taxon>Insecta</taxon>
        <taxon>Pterygota</taxon>
        <taxon>Neoptera</taxon>
        <taxon>Paraneoptera</taxon>
        <taxon>Thysanoptera</taxon>
        <taxon>Terebrantia</taxon>
        <taxon>Thripoidea</taxon>
        <taxon>Thripidae</taxon>
        <taxon>Frankliniella</taxon>
    </lineage>
</organism>
<accession>A0AAE1HNE1</accession>
<keyword evidence="2" id="KW-1185">Reference proteome</keyword>
<sequence length="180" mass="18976">MRTAVISFLSYRVARRSRVWLTFSRALSSPPGISGGRYPAPPYSLLVSHLLSAMTVPAAHPLLLCVLLAALAAALPDPSPGNRPPAQKHPHLHALKERLEHLRMPHPHMPHLSPRLRADLVKVKNCVKAALVKLPGGVGHLMSNCLASIASGPPAFGACVAGKGIMSAARATSHIAVCVG</sequence>
<dbReference type="Proteomes" id="UP001219518">
    <property type="component" value="Unassembled WGS sequence"/>
</dbReference>